<dbReference type="PATRIC" id="fig|123899.6.peg.3585"/>
<dbReference type="OrthoDB" id="8641735at2"/>
<proteinExistence type="predicted"/>
<dbReference type="KEGG" id="btrm:SAMEA390648703584"/>
<dbReference type="InterPro" id="IPR036629">
    <property type="entry name" value="YjbJ_sf"/>
</dbReference>
<sequence>MSMDRISGKAKEWVGKGEEAVGEALEDGRVRARGAARQVEGKVQGAIGCLTDSIDDVADTVQTLVRRHPVASIAVAGGLAYLLGRIAGAIGRRS</sequence>
<dbReference type="Gene3D" id="1.10.1470.10">
    <property type="entry name" value="YjbJ"/>
    <property type="match status" value="1"/>
</dbReference>
<keyword evidence="2" id="KW-1185">Reference proteome</keyword>
<organism evidence="1 2">
    <name type="scientific">Bordetella trematum</name>
    <dbReference type="NCBI Taxonomy" id="123899"/>
    <lineage>
        <taxon>Bacteria</taxon>
        <taxon>Pseudomonadati</taxon>
        <taxon>Pseudomonadota</taxon>
        <taxon>Betaproteobacteria</taxon>
        <taxon>Burkholderiales</taxon>
        <taxon>Alcaligenaceae</taxon>
        <taxon>Bordetella</taxon>
    </lineage>
</organism>
<dbReference type="RefSeq" id="WP_025514754.1">
    <property type="nucleotide sequence ID" value="NZ_CP016340.1"/>
</dbReference>
<evidence type="ECO:0000313" key="2">
    <source>
        <dbReference type="Proteomes" id="UP000076825"/>
    </source>
</evidence>
<accession>A0A157SSG6</accession>
<protein>
    <submittedName>
        <fullName evidence="1">Bacterial protein of uncharacterized function (DUF883)</fullName>
    </submittedName>
</protein>
<dbReference type="GeneID" id="56589181"/>
<dbReference type="AlphaFoldDB" id="A0A157SSG6"/>
<gene>
    <name evidence="1" type="ORF">SAMEA3906487_03584</name>
</gene>
<evidence type="ECO:0000313" key="1">
    <source>
        <dbReference type="EMBL" id="SAI73254.1"/>
    </source>
</evidence>
<reference evidence="1 2" key="1">
    <citation type="submission" date="2016-04" db="EMBL/GenBank/DDBJ databases">
        <authorList>
            <consortium name="Pathogen Informatics"/>
        </authorList>
    </citation>
    <scope>NUCLEOTIDE SEQUENCE [LARGE SCALE GENOMIC DNA]</scope>
    <source>
        <strain evidence="1 2">H044680328</strain>
    </source>
</reference>
<dbReference type="STRING" id="123899.SAMEA3906487_03584"/>
<name>A0A157SSG6_9BORD</name>
<dbReference type="EMBL" id="LT546645">
    <property type="protein sequence ID" value="SAI73254.1"/>
    <property type="molecule type" value="Genomic_DNA"/>
</dbReference>
<dbReference type="SUPFAM" id="SSF69047">
    <property type="entry name" value="Hypothetical protein YjbJ"/>
    <property type="match status" value="1"/>
</dbReference>
<dbReference type="Proteomes" id="UP000076825">
    <property type="component" value="Chromosome 1"/>
</dbReference>